<name>A0A7W8DAA8_9GAMM</name>
<dbReference type="Proteomes" id="UP000521199">
    <property type="component" value="Unassembled WGS sequence"/>
</dbReference>
<comment type="caution">
    <text evidence="3">The sequence shown here is derived from an EMBL/GenBank/DDBJ whole genome shotgun (WGS) entry which is preliminary data.</text>
</comment>
<keyword evidence="2" id="KW-0732">Signal</keyword>
<evidence type="ECO:0008006" key="5">
    <source>
        <dbReference type="Google" id="ProtNLM"/>
    </source>
</evidence>
<feature type="transmembrane region" description="Helical" evidence="1">
    <location>
        <begin position="141"/>
        <end position="163"/>
    </location>
</feature>
<dbReference type="AlphaFoldDB" id="A0A7W8DAA8"/>
<proteinExistence type="predicted"/>
<keyword evidence="1" id="KW-0472">Membrane</keyword>
<keyword evidence="4" id="KW-1185">Reference proteome</keyword>
<protein>
    <recommendedName>
        <fullName evidence="5">IPTL-CTERM protein sorting domain-containing protein</fullName>
    </recommendedName>
</protein>
<accession>A0A7W8DAA8</accession>
<sequence>MNRFGIFLPVMLLAVASSVRAGIPTPDLLSTDPAEPRAHQQFDLVYTLESCGDIFAADTPSNRTVEVVGNAIRVTALYASQLCLGGQPYAPSYRWRIGPLNSGIYQVELRGYNEQGGPANSFPIASGEVTIAPSIPVPTPAVIPASGTSWLLGMIVLIAVAAASRIRRT</sequence>
<dbReference type="RefSeq" id="WP_183962175.1">
    <property type="nucleotide sequence ID" value="NZ_JACHHP010000007.1"/>
</dbReference>
<evidence type="ECO:0000256" key="1">
    <source>
        <dbReference type="SAM" id="Phobius"/>
    </source>
</evidence>
<feature type="chain" id="PRO_5030609807" description="IPTL-CTERM protein sorting domain-containing protein" evidence="2">
    <location>
        <begin position="22"/>
        <end position="169"/>
    </location>
</feature>
<keyword evidence="1" id="KW-0812">Transmembrane</keyword>
<evidence type="ECO:0000313" key="4">
    <source>
        <dbReference type="Proteomes" id="UP000521199"/>
    </source>
</evidence>
<evidence type="ECO:0000256" key="2">
    <source>
        <dbReference type="SAM" id="SignalP"/>
    </source>
</evidence>
<feature type="signal peptide" evidence="2">
    <location>
        <begin position="1"/>
        <end position="21"/>
    </location>
</feature>
<reference evidence="3 4" key="1">
    <citation type="submission" date="2020-08" db="EMBL/GenBank/DDBJ databases">
        <title>Genomic Encyclopedia of Type Strains, Phase IV (KMG-IV): sequencing the most valuable type-strain genomes for metagenomic binning, comparative biology and taxonomic classification.</title>
        <authorList>
            <person name="Goeker M."/>
        </authorList>
    </citation>
    <scope>NUCLEOTIDE SEQUENCE [LARGE SCALE GENOMIC DNA]</scope>
    <source>
        <strain evidence="3 4">DSM 24163</strain>
    </source>
</reference>
<gene>
    <name evidence="3" type="ORF">HNQ52_003214</name>
</gene>
<dbReference type="EMBL" id="JACHHP010000007">
    <property type="protein sequence ID" value="MBB5209642.1"/>
    <property type="molecule type" value="Genomic_DNA"/>
</dbReference>
<keyword evidence="1" id="KW-1133">Transmembrane helix</keyword>
<evidence type="ECO:0000313" key="3">
    <source>
        <dbReference type="EMBL" id="MBB5209642.1"/>
    </source>
</evidence>
<organism evidence="3 4">
    <name type="scientific">Chiayiivirga flava</name>
    <dbReference type="NCBI Taxonomy" id="659595"/>
    <lineage>
        <taxon>Bacteria</taxon>
        <taxon>Pseudomonadati</taxon>
        <taxon>Pseudomonadota</taxon>
        <taxon>Gammaproteobacteria</taxon>
        <taxon>Lysobacterales</taxon>
        <taxon>Lysobacteraceae</taxon>
        <taxon>Chiayiivirga</taxon>
    </lineage>
</organism>